<reference evidence="3" key="1">
    <citation type="submission" date="2025-08" db="UniProtKB">
        <authorList>
            <consortium name="RefSeq"/>
        </authorList>
    </citation>
    <scope>IDENTIFICATION</scope>
    <source>
        <tissue evidence="3">Muscle</tissue>
    </source>
</reference>
<evidence type="ECO:0000313" key="3">
    <source>
        <dbReference type="RefSeq" id="XP_022240998.1"/>
    </source>
</evidence>
<keyword evidence="1" id="KW-0575">Peroxidase</keyword>
<dbReference type="Gene3D" id="1.10.640.10">
    <property type="entry name" value="Haem peroxidase domain superfamily, animal type"/>
    <property type="match status" value="1"/>
</dbReference>
<gene>
    <name evidence="3" type="primary">LOC106458914</name>
</gene>
<dbReference type="Proteomes" id="UP000694941">
    <property type="component" value="Unplaced"/>
</dbReference>
<dbReference type="PANTHER" id="PTHR11475:SF143">
    <property type="entry name" value="PUTATIVE-RELATED"/>
    <property type="match status" value="1"/>
</dbReference>
<dbReference type="InterPro" id="IPR019791">
    <property type="entry name" value="Haem_peroxidase_animal"/>
</dbReference>
<dbReference type="Pfam" id="PF03098">
    <property type="entry name" value="An_peroxidase"/>
    <property type="match status" value="1"/>
</dbReference>
<dbReference type="PROSITE" id="PS50292">
    <property type="entry name" value="PEROXIDASE_3"/>
    <property type="match status" value="1"/>
</dbReference>
<dbReference type="SUPFAM" id="SSF48113">
    <property type="entry name" value="Heme-dependent peroxidases"/>
    <property type="match status" value="1"/>
</dbReference>
<dbReference type="InterPro" id="IPR010255">
    <property type="entry name" value="Haem_peroxidase_sf"/>
</dbReference>
<evidence type="ECO:0000313" key="2">
    <source>
        <dbReference type="Proteomes" id="UP000694941"/>
    </source>
</evidence>
<dbReference type="InterPro" id="IPR037120">
    <property type="entry name" value="Haem_peroxidase_sf_animal"/>
</dbReference>
<dbReference type="PRINTS" id="PR00457">
    <property type="entry name" value="ANPEROXIDASE"/>
</dbReference>
<protein>
    <submittedName>
        <fullName evidence="3">Chorion peroxidase-like</fullName>
    </submittedName>
</protein>
<dbReference type="GeneID" id="106458914"/>
<dbReference type="RefSeq" id="XP_022240998.1">
    <property type="nucleotide sequence ID" value="XM_022385290.1"/>
</dbReference>
<accession>A0ABM1SBJ3</accession>
<organism evidence="2 3">
    <name type="scientific">Limulus polyphemus</name>
    <name type="common">Atlantic horseshoe crab</name>
    <dbReference type="NCBI Taxonomy" id="6850"/>
    <lineage>
        <taxon>Eukaryota</taxon>
        <taxon>Metazoa</taxon>
        <taxon>Ecdysozoa</taxon>
        <taxon>Arthropoda</taxon>
        <taxon>Chelicerata</taxon>
        <taxon>Merostomata</taxon>
        <taxon>Xiphosura</taxon>
        <taxon>Limulidae</taxon>
        <taxon>Limulus</taxon>
    </lineage>
</organism>
<dbReference type="PANTHER" id="PTHR11475">
    <property type="entry name" value="OXIDASE/PEROXIDASE"/>
    <property type="match status" value="1"/>
</dbReference>
<dbReference type="CDD" id="cd09823">
    <property type="entry name" value="peroxinectin_like"/>
    <property type="match status" value="1"/>
</dbReference>
<keyword evidence="1" id="KW-0560">Oxidoreductase</keyword>
<sequence>MTFLPIVNISDLRHSPTRSRDYYVNPSLINEAAKAAYQRLAAENKNLSRMAKRDTFTTSYTSPDCPALKRHYQRMMANALVSSMDEKAALMEFTTYELAKRLGLTRKQAFDLAHVDLKGTNLQKIVDEATRQRVVFCESNSKFRTIDGTCNNLIKPRWGSSFNCFNRFLHPNYADGLSSPRRAFSGNELPNPRLISTTLHSDSSVLARDFTHLVMQWGQFLDHDITLTPFSSFPGEDLILGNPNRLLDCCALENQHNSQCFAFSIPQKDPFFSQFQQRCMNFRRSARCLHSQTAQREQINQLTSFVDGSQIYGSYLNDSLALRTLKHDLPLCYEFYFSSRSLKGLLRTQTDNQGKELLPVTPDTEKDLCSDKESNKICFRAGDERVNEQPGLTSMHTIWLRQHNALARQLRQLNPSWDDERLYQEARRILVAQLQMITYNEFLLVVLGPLYHRFFRLKPLRFTYTRYNPNNNPTVMNAFATAAYRFGHTLIQNRFNQVNSKGITSKMVLENNFFFPFGLYEGELDSTLKGLMTQNAQAFDTFISKGITNHLYRLRDEKFGLDLIAFNIQRGRDHGLRSYTDYVRFCFGLSMTRFSQLLWFMPSSARDKFQKLYENVQDIDLFSAGINERPLPGSVVGPTFGCIIGFQFALLKKGDRFYFEHKGQAGSFTRAQLREIRKTSLARILCDNSDGFRSVMRLPFRTVSFMGNRVVQCRDLPQLNLEPWRS</sequence>
<keyword evidence="2" id="KW-1185">Reference proteome</keyword>
<evidence type="ECO:0000256" key="1">
    <source>
        <dbReference type="ARBA" id="ARBA00022559"/>
    </source>
</evidence>
<proteinExistence type="predicted"/>
<name>A0ABM1SBJ3_LIMPO</name>